<comment type="function">
    <text evidence="5">Catalyzes the reversible phosphorolytic breakdown of the N-glycosidic bond in the beta-(deoxy)ribonucleoside molecules, with the formation of the corresponding free purine bases and pentose-1-phosphate.</text>
</comment>
<feature type="domain" description="Nucleoside phosphorylase" evidence="6">
    <location>
        <begin position="15"/>
        <end position="209"/>
    </location>
</feature>
<evidence type="ECO:0000256" key="1">
    <source>
        <dbReference type="ARBA" id="ARBA00004825"/>
    </source>
</evidence>
<dbReference type="PANTHER" id="PTHR43691:SF11">
    <property type="entry name" value="FI09636P-RELATED"/>
    <property type="match status" value="1"/>
</dbReference>
<evidence type="ECO:0000256" key="2">
    <source>
        <dbReference type="ARBA" id="ARBA00022676"/>
    </source>
</evidence>
<reference evidence="7" key="1">
    <citation type="journal article" date="2023" name="Front. Microbiol.">
        <title>Genome analysis of Candidatus Aschnera chinzeii, the bacterial endosymbiont of the blood-sucking bat fly Penicillidia jenynsii (Insecta: Diptera: Nycteribiidae).</title>
        <authorList>
            <person name="Koga R."/>
            <person name="Moriyama M."/>
            <person name="Nozaki T."/>
            <person name="Fukatsu T."/>
        </authorList>
    </citation>
    <scope>NUCLEOTIDE SEQUENCE</scope>
    <source>
        <strain evidence="7">Kw-01</strain>
    </source>
</reference>
<name>A0AAT9G4X0_9ENTR</name>
<feature type="site" description="Important for catalytic activity" evidence="5">
    <location>
        <position position="218"/>
    </location>
</feature>
<evidence type="ECO:0000313" key="7">
    <source>
        <dbReference type="EMBL" id="BET44748.1"/>
    </source>
</evidence>
<reference evidence="7" key="2">
    <citation type="submission" date="2023-10" db="EMBL/GenBank/DDBJ databases">
        <authorList>
            <person name="Koga R."/>
            <person name="Fukatsu T."/>
        </authorList>
    </citation>
    <scope>NUCLEOTIDE SEQUENCE</scope>
    <source>
        <strain evidence="7">Kw-01</strain>
    </source>
</reference>
<dbReference type="InterPro" id="IPR004402">
    <property type="entry name" value="DeoD-type"/>
</dbReference>
<feature type="binding site" description="in other chain" evidence="5">
    <location>
        <begin position="180"/>
        <end position="182"/>
    </location>
    <ligand>
        <name>a purine D-ribonucleoside</name>
        <dbReference type="ChEBI" id="CHEBI:142355"/>
        <note>ligand shared between dimeric partners</note>
    </ligand>
</feature>
<dbReference type="SUPFAM" id="SSF53167">
    <property type="entry name" value="Purine and uridine phosphorylases"/>
    <property type="match status" value="1"/>
</dbReference>
<protein>
    <recommendedName>
        <fullName evidence="5">Purine nucleoside phosphorylase DeoD-type</fullName>
        <shortName evidence="5">PNP</shortName>
        <ecNumber evidence="5">2.4.2.1</ecNumber>
    </recommendedName>
</protein>
<comment type="catalytic activity">
    <reaction evidence="5">
        <text>a purine 2'-deoxy-D-ribonucleoside + phosphate = a purine nucleobase + 2-deoxy-alpha-D-ribose 1-phosphate</text>
        <dbReference type="Rhea" id="RHEA:36431"/>
        <dbReference type="ChEBI" id="CHEBI:26386"/>
        <dbReference type="ChEBI" id="CHEBI:43474"/>
        <dbReference type="ChEBI" id="CHEBI:57259"/>
        <dbReference type="ChEBI" id="CHEBI:142361"/>
        <dbReference type="EC" id="2.4.2.1"/>
    </reaction>
</comment>
<dbReference type="EMBL" id="AP028961">
    <property type="protein sequence ID" value="BET44748.1"/>
    <property type="molecule type" value="Genomic_DNA"/>
</dbReference>
<dbReference type="GO" id="GO:0004850">
    <property type="term" value="F:uridine phosphorylase activity"/>
    <property type="evidence" value="ECO:0007669"/>
    <property type="project" value="UniProtKB-EC"/>
</dbReference>
<dbReference type="GO" id="GO:0006152">
    <property type="term" value="P:purine nucleoside catabolic process"/>
    <property type="evidence" value="ECO:0007669"/>
    <property type="project" value="TreeGrafter"/>
</dbReference>
<feature type="active site" description="Proton donor" evidence="5">
    <location>
        <position position="205"/>
    </location>
</feature>
<feature type="binding site" description="in other chain" evidence="5">
    <location>
        <begin position="204"/>
        <end position="205"/>
    </location>
    <ligand>
        <name>a purine D-ribonucleoside</name>
        <dbReference type="ChEBI" id="CHEBI:142355"/>
        <note>ligand shared between dimeric partners</note>
    </ligand>
</feature>
<dbReference type="NCBIfam" id="NF004489">
    <property type="entry name" value="PRK05819.1"/>
    <property type="match status" value="1"/>
</dbReference>
<comment type="catalytic activity">
    <reaction evidence="5">
        <text>a purine D-ribonucleoside + phosphate = a purine nucleobase + alpha-D-ribose 1-phosphate</text>
        <dbReference type="Rhea" id="RHEA:19805"/>
        <dbReference type="ChEBI" id="CHEBI:26386"/>
        <dbReference type="ChEBI" id="CHEBI:43474"/>
        <dbReference type="ChEBI" id="CHEBI:57720"/>
        <dbReference type="ChEBI" id="CHEBI:142355"/>
        <dbReference type="EC" id="2.4.2.1"/>
    </reaction>
</comment>
<dbReference type="Pfam" id="PF01048">
    <property type="entry name" value="PNP_UDP_1"/>
    <property type="match status" value="1"/>
</dbReference>
<evidence type="ECO:0000256" key="5">
    <source>
        <dbReference type="HAMAP-Rule" id="MF_01627"/>
    </source>
</evidence>
<comment type="similarity">
    <text evidence="5">Belongs to the PNP/UDP phosphorylase family.</text>
</comment>
<dbReference type="EC" id="2.4.2.1" evidence="5"/>
<feature type="binding site" description="in other chain" evidence="5">
    <location>
        <position position="21"/>
    </location>
    <ligand>
        <name>phosphate</name>
        <dbReference type="ChEBI" id="CHEBI:43474"/>
        <note>ligand shared between dimeric partners</note>
    </ligand>
</feature>
<proteinExistence type="inferred from homology"/>
<feature type="binding site" evidence="5">
    <location>
        <position position="44"/>
    </location>
    <ligand>
        <name>phosphate</name>
        <dbReference type="ChEBI" id="CHEBI:43474"/>
        <note>ligand shared between dimeric partners</note>
    </ligand>
</feature>
<evidence type="ECO:0000259" key="6">
    <source>
        <dbReference type="Pfam" id="PF01048"/>
    </source>
</evidence>
<keyword evidence="2 5" id="KW-0328">Glycosyltransferase</keyword>
<evidence type="ECO:0000256" key="3">
    <source>
        <dbReference type="ARBA" id="ARBA00022679"/>
    </source>
</evidence>
<accession>A0AAT9G4X0</accession>
<comment type="catalytic activity">
    <reaction evidence="4">
        <text>uridine + phosphate = alpha-D-ribose 1-phosphate + uracil</text>
        <dbReference type="Rhea" id="RHEA:24388"/>
        <dbReference type="ChEBI" id="CHEBI:16704"/>
        <dbReference type="ChEBI" id="CHEBI:17568"/>
        <dbReference type="ChEBI" id="CHEBI:43474"/>
        <dbReference type="ChEBI" id="CHEBI:57720"/>
        <dbReference type="EC" id="2.4.2.3"/>
    </reaction>
</comment>
<dbReference type="PANTHER" id="PTHR43691">
    <property type="entry name" value="URIDINE PHOSPHORYLASE"/>
    <property type="match status" value="1"/>
</dbReference>
<dbReference type="HAMAP" id="MF_01627">
    <property type="entry name" value="Pur_nucleosid_phosp"/>
    <property type="match status" value="1"/>
</dbReference>
<dbReference type="AlphaFoldDB" id="A0AAT9G4X0"/>
<feature type="binding site" description="in other chain" evidence="5">
    <location>
        <begin position="88"/>
        <end position="91"/>
    </location>
    <ligand>
        <name>phosphate</name>
        <dbReference type="ChEBI" id="CHEBI:43474"/>
        <note>ligand shared between dimeric partners</note>
    </ligand>
</feature>
<feature type="binding site" description="in other chain" evidence="5">
    <location>
        <position position="25"/>
    </location>
    <ligand>
        <name>phosphate</name>
        <dbReference type="ChEBI" id="CHEBI:43474"/>
        <note>ligand shared between dimeric partners</note>
    </ligand>
</feature>
<dbReference type="GO" id="GO:0005829">
    <property type="term" value="C:cytosol"/>
    <property type="evidence" value="ECO:0007669"/>
    <property type="project" value="TreeGrafter"/>
</dbReference>
<gene>
    <name evidence="5 7" type="primary">deoD</name>
    <name evidence="7" type="ORF">ACHINZ_4200</name>
</gene>
<feature type="binding site" evidence="5">
    <location>
        <position position="5"/>
    </location>
    <ligand>
        <name>a purine D-ribonucleoside</name>
        <dbReference type="ChEBI" id="CHEBI:142355"/>
        <note>ligand shared between dimeric partners</note>
    </ligand>
</feature>
<comment type="pathway">
    <text evidence="1">Pyrimidine metabolism; UMP biosynthesis via salvage pathway; uracil from uridine (phosphorylase route): step 1/1.</text>
</comment>
<dbReference type="InterPro" id="IPR000845">
    <property type="entry name" value="Nucleoside_phosphorylase_d"/>
</dbReference>
<keyword evidence="3 5" id="KW-0808">Transferase</keyword>
<organism evidence="7">
    <name type="scientific">Candidatus Aschnera chinzeii</name>
    <dbReference type="NCBI Taxonomy" id="1485666"/>
    <lineage>
        <taxon>Bacteria</taxon>
        <taxon>Pseudomonadati</taxon>
        <taxon>Pseudomonadota</taxon>
        <taxon>Gammaproteobacteria</taxon>
        <taxon>Enterobacterales</taxon>
        <taxon>Enterobacteriaceae</taxon>
        <taxon>Candidatus Aschnera</taxon>
    </lineage>
</organism>
<dbReference type="GO" id="GO:0004731">
    <property type="term" value="F:purine-nucleoside phosphorylase activity"/>
    <property type="evidence" value="ECO:0007669"/>
    <property type="project" value="UniProtKB-UniRule"/>
</dbReference>
<dbReference type="InterPro" id="IPR035994">
    <property type="entry name" value="Nucleoside_phosphorylase_sf"/>
</dbReference>
<comment type="subunit">
    <text evidence="5">Homohexamer; trimer of homodimers.</text>
</comment>
<dbReference type="Gene3D" id="3.40.50.1580">
    <property type="entry name" value="Nucleoside phosphorylase domain"/>
    <property type="match status" value="1"/>
</dbReference>
<evidence type="ECO:0000256" key="4">
    <source>
        <dbReference type="ARBA" id="ARBA00048447"/>
    </source>
</evidence>
<dbReference type="CDD" id="cd09006">
    <property type="entry name" value="PNP_EcPNPI-like"/>
    <property type="match status" value="1"/>
</dbReference>
<sequence length="237" mass="26492">MNTIHINAKDNEFSDIVLMSGDPLRIKYIAKTFLKSSREINNVRGMLAFTGYYKNRRISVMAHGIGVPSCILYTIELITSFNVKIIYRIGSCGAINNTLKLGDLIIAIGASTDSKINKIKFNNNDFSAVANFELIKNITNIATNKNIHVTIGNIFTTDMFYHTDHDLINILKKYNILAIDMETAGLYSIAAEYNIKAVAICTVSDEIYSGNQISSKERELSFNEMIELALESTLLIE</sequence>
<dbReference type="NCBIfam" id="TIGR00107">
    <property type="entry name" value="deoD"/>
    <property type="match status" value="1"/>
</dbReference>